<dbReference type="AlphaFoldDB" id="A0A1W1ZDB9"/>
<evidence type="ECO:0000313" key="11">
    <source>
        <dbReference type="EMBL" id="SMC46439.1"/>
    </source>
</evidence>
<accession>A0A1W1ZDB9</accession>
<dbReference type="InterPro" id="IPR036737">
    <property type="entry name" value="OmpA-like_sf"/>
</dbReference>
<comment type="subcellular location">
    <subcellularLocation>
        <location evidence="8">Cell outer membrane</location>
        <topology evidence="8">Lipid-anchor</topology>
    </subcellularLocation>
</comment>
<dbReference type="GO" id="GO:0051301">
    <property type="term" value="P:cell division"/>
    <property type="evidence" value="ECO:0007669"/>
    <property type="project" value="UniProtKB-KW"/>
</dbReference>
<keyword evidence="12" id="KW-1185">Reference proteome</keyword>
<evidence type="ECO:0000256" key="2">
    <source>
        <dbReference type="ARBA" id="ARBA00022729"/>
    </source>
</evidence>
<evidence type="ECO:0000256" key="6">
    <source>
        <dbReference type="ARBA" id="ARBA00023288"/>
    </source>
</evidence>
<evidence type="ECO:0000256" key="1">
    <source>
        <dbReference type="ARBA" id="ARBA00022618"/>
    </source>
</evidence>
<evidence type="ECO:0000256" key="7">
    <source>
        <dbReference type="ARBA" id="ARBA00023306"/>
    </source>
</evidence>
<evidence type="ECO:0000256" key="5">
    <source>
        <dbReference type="ARBA" id="ARBA00023237"/>
    </source>
</evidence>
<feature type="domain" description="OmpA-like" evidence="10">
    <location>
        <begin position="83"/>
        <end position="197"/>
    </location>
</feature>
<dbReference type="InterPro" id="IPR050330">
    <property type="entry name" value="Bact_OuterMem_StrucFunc"/>
</dbReference>
<evidence type="ECO:0000256" key="4">
    <source>
        <dbReference type="ARBA" id="ARBA00023139"/>
    </source>
</evidence>
<evidence type="ECO:0000313" key="12">
    <source>
        <dbReference type="Proteomes" id="UP000192418"/>
    </source>
</evidence>
<keyword evidence="6 8" id="KW-0449">Lipoprotein</keyword>
<evidence type="ECO:0000256" key="8">
    <source>
        <dbReference type="HAMAP-Rule" id="MF_02204"/>
    </source>
</evidence>
<dbReference type="Pfam" id="PF00691">
    <property type="entry name" value="OmpA"/>
    <property type="match status" value="1"/>
</dbReference>
<dbReference type="HAMAP" id="MF_02204">
    <property type="entry name" value="Pal"/>
    <property type="match status" value="1"/>
</dbReference>
<dbReference type="InterPro" id="IPR006664">
    <property type="entry name" value="OMP_bac"/>
</dbReference>
<keyword evidence="4 8" id="KW-0564">Palmitate</keyword>
<dbReference type="PANTHER" id="PTHR30329:SF21">
    <property type="entry name" value="LIPOPROTEIN YIAD-RELATED"/>
    <property type="match status" value="1"/>
</dbReference>
<name>A0A1W1ZDB9_9BACT</name>
<organism evidence="11 12">
    <name type="scientific">Desulfocicer vacuolatum DSM 3385</name>
    <dbReference type="NCBI Taxonomy" id="1121400"/>
    <lineage>
        <taxon>Bacteria</taxon>
        <taxon>Pseudomonadati</taxon>
        <taxon>Thermodesulfobacteriota</taxon>
        <taxon>Desulfobacteria</taxon>
        <taxon>Desulfobacterales</taxon>
        <taxon>Desulfobacteraceae</taxon>
        <taxon>Desulfocicer</taxon>
    </lineage>
</organism>
<keyword evidence="7" id="KW-0131">Cell cycle</keyword>
<dbReference type="InterPro" id="IPR014169">
    <property type="entry name" value="Pal_lipo_C"/>
</dbReference>
<dbReference type="PANTHER" id="PTHR30329">
    <property type="entry name" value="STATOR ELEMENT OF FLAGELLAR MOTOR COMPLEX"/>
    <property type="match status" value="1"/>
</dbReference>
<evidence type="ECO:0000256" key="9">
    <source>
        <dbReference type="SAM" id="SignalP"/>
    </source>
</evidence>
<dbReference type="CDD" id="cd07185">
    <property type="entry name" value="OmpA_C-like"/>
    <property type="match status" value="1"/>
</dbReference>
<gene>
    <name evidence="8" type="primary">pal</name>
    <name evidence="11" type="ORF">SAMN02746065_102212</name>
</gene>
<dbReference type="Gene3D" id="3.30.1330.60">
    <property type="entry name" value="OmpA-like domain"/>
    <property type="match status" value="1"/>
</dbReference>
<comment type="similarity">
    <text evidence="8">Belongs to the Pal lipoprotein family.</text>
</comment>
<keyword evidence="1" id="KW-0132">Cell division</keyword>
<keyword evidence="3 8" id="KW-0472">Membrane</keyword>
<dbReference type="PROSITE" id="PS51123">
    <property type="entry name" value="OMPA_2"/>
    <property type="match status" value="1"/>
</dbReference>
<dbReference type="RefSeq" id="WP_084066875.1">
    <property type="nucleotide sequence ID" value="NZ_FWXY01000002.1"/>
</dbReference>
<keyword evidence="5 8" id="KW-0998">Cell outer membrane</keyword>
<evidence type="ECO:0000259" key="10">
    <source>
        <dbReference type="PROSITE" id="PS51123"/>
    </source>
</evidence>
<dbReference type="NCBIfam" id="TIGR02802">
    <property type="entry name" value="Pal_lipo"/>
    <property type="match status" value="1"/>
</dbReference>
<dbReference type="Proteomes" id="UP000192418">
    <property type="component" value="Unassembled WGS sequence"/>
</dbReference>
<evidence type="ECO:0000256" key="3">
    <source>
        <dbReference type="ARBA" id="ARBA00023136"/>
    </source>
</evidence>
<protein>
    <recommendedName>
        <fullName evidence="8">Peptidoglycan-associated lipoprotein</fullName>
        <shortName evidence="8">PAL</shortName>
    </recommendedName>
</protein>
<dbReference type="PROSITE" id="PS51257">
    <property type="entry name" value="PROKAR_LIPOPROTEIN"/>
    <property type="match status" value="1"/>
</dbReference>
<dbReference type="InterPro" id="IPR039001">
    <property type="entry name" value="Pal"/>
</dbReference>
<dbReference type="PRINTS" id="PR01021">
    <property type="entry name" value="OMPADOMAIN"/>
</dbReference>
<dbReference type="InterPro" id="IPR006665">
    <property type="entry name" value="OmpA-like"/>
</dbReference>
<dbReference type="STRING" id="1121400.SAMN02746065_102212"/>
<proteinExistence type="inferred from homology"/>
<feature type="chain" id="PRO_5013094176" description="Peptidoglycan-associated lipoprotein" evidence="9">
    <location>
        <begin position="20"/>
        <end position="197"/>
    </location>
</feature>
<dbReference type="SUPFAM" id="SSF103088">
    <property type="entry name" value="OmpA-like"/>
    <property type="match status" value="1"/>
</dbReference>
<dbReference type="OrthoDB" id="9809164at2"/>
<feature type="signal peptide" evidence="9">
    <location>
        <begin position="1"/>
        <end position="19"/>
    </location>
</feature>
<reference evidence="11 12" key="1">
    <citation type="submission" date="2017-04" db="EMBL/GenBank/DDBJ databases">
        <authorList>
            <person name="Afonso C.L."/>
            <person name="Miller P.J."/>
            <person name="Scott M.A."/>
            <person name="Spackman E."/>
            <person name="Goraichik I."/>
            <person name="Dimitrov K.M."/>
            <person name="Suarez D.L."/>
            <person name="Swayne D.E."/>
        </authorList>
    </citation>
    <scope>NUCLEOTIDE SEQUENCE [LARGE SCALE GENOMIC DNA]</scope>
    <source>
        <strain evidence="11 12">DSM 3385</strain>
    </source>
</reference>
<dbReference type="GO" id="GO:0009279">
    <property type="term" value="C:cell outer membrane"/>
    <property type="evidence" value="ECO:0007669"/>
    <property type="project" value="UniProtKB-SubCell"/>
</dbReference>
<sequence length="197" mass="21813">MKKQLVRNLIMGLMVAALALTVSCAKKNVMGDPADLAQNSGEISAEEAARMAAQEKEKALAQQRLQEQTMQENAVRVAAMAAKEAREAFENRDILFGYDSAVLSAEARQLLKEKARWLEANPDRNVVVQGHCDERGTTEYNLALGDHRATAVKNFLTNMGIPGSQIVTISYGEEKPLDMGRGEDAWRKNRRAHFVIL</sequence>
<keyword evidence="2 8" id="KW-0732">Signal</keyword>
<dbReference type="EMBL" id="FWXY01000002">
    <property type="protein sequence ID" value="SMC46439.1"/>
    <property type="molecule type" value="Genomic_DNA"/>
</dbReference>